<name>A0A7E4VZD2_PANRE</name>
<sequence length="67" mass="7394">MDPTEAISMSHQHPTGSAGTAPAKQSRQLYANFARMFASTPRHQCWPVFSQLQRHLSTSTSLVGTFC</sequence>
<dbReference type="Proteomes" id="UP000492821">
    <property type="component" value="Unassembled WGS sequence"/>
</dbReference>
<organism evidence="2 3">
    <name type="scientific">Panagrellus redivivus</name>
    <name type="common">Microworm</name>
    <dbReference type="NCBI Taxonomy" id="6233"/>
    <lineage>
        <taxon>Eukaryota</taxon>
        <taxon>Metazoa</taxon>
        <taxon>Ecdysozoa</taxon>
        <taxon>Nematoda</taxon>
        <taxon>Chromadorea</taxon>
        <taxon>Rhabditida</taxon>
        <taxon>Tylenchina</taxon>
        <taxon>Panagrolaimomorpha</taxon>
        <taxon>Panagrolaimoidea</taxon>
        <taxon>Panagrolaimidae</taxon>
        <taxon>Panagrellus</taxon>
    </lineage>
</organism>
<protein>
    <submittedName>
        <fullName evidence="3">Uncharacterized protein</fullName>
    </submittedName>
</protein>
<reference evidence="2" key="1">
    <citation type="journal article" date="2013" name="Genetics">
        <title>The draft genome and transcriptome of Panagrellus redivivus are shaped by the harsh demands of a free-living lifestyle.</title>
        <authorList>
            <person name="Srinivasan J."/>
            <person name="Dillman A.R."/>
            <person name="Macchietto M.G."/>
            <person name="Heikkinen L."/>
            <person name="Lakso M."/>
            <person name="Fracchia K.M."/>
            <person name="Antoshechkin I."/>
            <person name="Mortazavi A."/>
            <person name="Wong G."/>
            <person name="Sternberg P.W."/>
        </authorList>
    </citation>
    <scope>NUCLEOTIDE SEQUENCE [LARGE SCALE GENOMIC DNA]</scope>
    <source>
        <strain evidence="2">MT8872</strain>
    </source>
</reference>
<accession>A0A7E4VZD2</accession>
<reference evidence="3" key="2">
    <citation type="submission" date="2020-10" db="UniProtKB">
        <authorList>
            <consortium name="WormBaseParasite"/>
        </authorList>
    </citation>
    <scope>IDENTIFICATION</scope>
</reference>
<evidence type="ECO:0000256" key="1">
    <source>
        <dbReference type="SAM" id="MobiDB-lite"/>
    </source>
</evidence>
<proteinExistence type="predicted"/>
<feature type="compositionally biased region" description="Polar residues" evidence="1">
    <location>
        <begin position="7"/>
        <end position="24"/>
    </location>
</feature>
<keyword evidence="2" id="KW-1185">Reference proteome</keyword>
<evidence type="ECO:0000313" key="2">
    <source>
        <dbReference type="Proteomes" id="UP000492821"/>
    </source>
</evidence>
<feature type="region of interest" description="Disordered" evidence="1">
    <location>
        <begin position="1"/>
        <end position="24"/>
    </location>
</feature>
<dbReference type="AlphaFoldDB" id="A0A7E4VZD2"/>
<evidence type="ECO:0000313" key="3">
    <source>
        <dbReference type="WBParaSite" id="Pan_g5244.t1"/>
    </source>
</evidence>
<dbReference type="WBParaSite" id="Pan_g5244.t1">
    <property type="protein sequence ID" value="Pan_g5244.t1"/>
    <property type="gene ID" value="Pan_g5244"/>
</dbReference>